<dbReference type="PANTHER" id="PTHR20854:SF4">
    <property type="entry name" value="INOSITOL-1-MONOPHOSPHATASE-RELATED"/>
    <property type="match status" value="1"/>
</dbReference>
<comment type="cofactor">
    <cofactor evidence="3 9">
        <name>Mg(2+)</name>
        <dbReference type="ChEBI" id="CHEBI:18420"/>
    </cofactor>
</comment>
<evidence type="ECO:0000256" key="9">
    <source>
        <dbReference type="PIRSR" id="PIRSR600760-2"/>
    </source>
</evidence>
<dbReference type="SUPFAM" id="SSF56655">
    <property type="entry name" value="Carbohydrate phosphatase"/>
    <property type="match status" value="1"/>
</dbReference>
<evidence type="ECO:0000256" key="3">
    <source>
        <dbReference type="ARBA" id="ARBA00001946"/>
    </source>
</evidence>
<dbReference type="FunFam" id="3.30.540.10:FF:000003">
    <property type="entry name" value="Inositol-1-monophosphatase"/>
    <property type="match status" value="1"/>
</dbReference>
<evidence type="ECO:0000256" key="7">
    <source>
        <dbReference type="ARBA" id="ARBA00023277"/>
    </source>
</evidence>
<reference evidence="10 11" key="1">
    <citation type="journal article" date="2009" name="Stand. Genomic Sci.">
        <title>Complete genome sequence of Halorhabdus utahensis type strain (AX-2).</title>
        <authorList>
            <person name="Anderson I."/>
            <person name="Tindall B.J."/>
            <person name="Pomrenke H."/>
            <person name="Goker M."/>
            <person name="Lapidus A."/>
            <person name="Nolan M."/>
            <person name="Copeland A."/>
            <person name="Glavina Del Rio T."/>
            <person name="Chen F."/>
            <person name="Tice H."/>
            <person name="Cheng J.F."/>
            <person name="Lucas S."/>
            <person name="Chertkov O."/>
            <person name="Bruce D."/>
            <person name="Brettin T."/>
            <person name="Detter J.C."/>
            <person name="Han C."/>
            <person name="Goodwin L."/>
            <person name="Land M."/>
            <person name="Hauser L."/>
            <person name="Chang Y.J."/>
            <person name="Jeffries C.D."/>
            <person name="Pitluck S."/>
            <person name="Pati A."/>
            <person name="Mavromatis K."/>
            <person name="Ivanova N."/>
            <person name="Ovchinnikova G."/>
            <person name="Chen A."/>
            <person name="Palaniappan K."/>
            <person name="Chain P."/>
            <person name="Rohde M."/>
            <person name="Bristow J."/>
            <person name="Eisen J.A."/>
            <person name="Markowitz V."/>
            <person name="Hugenholtz P."/>
            <person name="Kyrpides N.C."/>
            <person name="Klenk H.P."/>
        </authorList>
    </citation>
    <scope>NUCLEOTIDE SEQUENCE [LARGE SCALE GENOMIC DNA]</scope>
    <source>
        <strain evidence="11">DSM 12940 / JCM 11049 / AX-2</strain>
    </source>
</reference>
<dbReference type="STRING" id="519442.Huta_2972"/>
<comment type="catalytic activity">
    <reaction evidence="2">
        <text>beta-D-fructose 1,6-bisphosphate + H2O = beta-D-fructose 6-phosphate + phosphate</text>
        <dbReference type="Rhea" id="RHEA:11064"/>
        <dbReference type="ChEBI" id="CHEBI:15377"/>
        <dbReference type="ChEBI" id="CHEBI:32966"/>
        <dbReference type="ChEBI" id="CHEBI:43474"/>
        <dbReference type="ChEBI" id="CHEBI:57634"/>
        <dbReference type="EC" id="3.1.3.11"/>
    </reaction>
</comment>
<feature type="binding site" evidence="9">
    <location>
        <position position="90"/>
    </location>
    <ligand>
        <name>Mg(2+)</name>
        <dbReference type="ChEBI" id="CHEBI:18420"/>
        <label>2</label>
    </ligand>
</feature>
<organism evidence="10 11">
    <name type="scientific">Halorhabdus utahensis (strain DSM 12940 / JCM 11049 / AX-2)</name>
    <dbReference type="NCBI Taxonomy" id="519442"/>
    <lineage>
        <taxon>Archaea</taxon>
        <taxon>Methanobacteriati</taxon>
        <taxon>Methanobacteriota</taxon>
        <taxon>Stenosarchaea group</taxon>
        <taxon>Halobacteria</taxon>
        <taxon>Halobacteriales</taxon>
        <taxon>Haloarculaceae</taxon>
        <taxon>Halorhabdus</taxon>
    </lineage>
</organism>
<dbReference type="EMBL" id="CP001687">
    <property type="protein sequence ID" value="ACV13133.1"/>
    <property type="molecule type" value="Genomic_DNA"/>
</dbReference>
<keyword evidence="11" id="KW-1185">Reference proteome</keyword>
<dbReference type="GeneID" id="8385281"/>
<dbReference type="InterPro" id="IPR000760">
    <property type="entry name" value="Inositol_monophosphatase-like"/>
</dbReference>
<comment type="similarity">
    <text evidence="8">Belongs to the inositol monophosphatase superfamily. FBPase class 4 family.</text>
</comment>
<dbReference type="GO" id="GO:0007165">
    <property type="term" value="P:signal transduction"/>
    <property type="evidence" value="ECO:0007669"/>
    <property type="project" value="TreeGrafter"/>
</dbReference>
<feature type="binding site" evidence="9">
    <location>
        <position position="88"/>
    </location>
    <ligand>
        <name>Mg(2+)</name>
        <dbReference type="ChEBI" id="CHEBI:18420"/>
        <label>1</label>
        <note>catalytic</note>
    </ligand>
</feature>
<dbReference type="Proteomes" id="UP000002071">
    <property type="component" value="Chromosome"/>
</dbReference>
<dbReference type="GO" id="GO:0042132">
    <property type="term" value="F:fructose 1,6-bisphosphate 1-phosphatase activity"/>
    <property type="evidence" value="ECO:0007669"/>
    <property type="project" value="UniProtKB-EC"/>
</dbReference>
<evidence type="ECO:0000313" key="11">
    <source>
        <dbReference type="Proteomes" id="UP000002071"/>
    </source>
</evidence>
<dbReference type="Gene3D" id="3.30.540.10">
    <property type="entry name" value="Fructose-1,6-Bisphosphatase, subunit A, domain 1"/>
    <property type="match status" value="1"/>
</dbReference>
<protein>
    <submittedName>
        <fullName evidence="10">Inositol-phosphate phosphatase</fullName>
        <ecNumber evidence="10">3.1.3.25</ecNumber>
    </submittedName>
</protein>
<dbReference type="AlphaFoldDB" id="C7NSL7"/>
<dbReference type="Pfam" id="PF00459">
    <property type="entry name" value="Inositol_P"/>
    <property type="match status" value="1"/>
</dbReference>
<dbReference type="InterPro" id="IPR020550">
    <property type="entry name" value="Inositol_monophosphatase_CS"/>
</dbReference>
<dbReference type="InterPro" id="IPR020583">
    <property type="entry name" value="Inositol_monoP_metal-BS"/>
</dbReference>
<dbReference type="PROSITE" id="PS00629">
    <property type="entry name" value="IMP_1"/>
    <property type="match status" value="1"/>
</dbReference>
<comment type="catalytic activity">
    <reaction evidence="1">
        <text>a myo-inositol phosphate + H2O = myo-inositol + phosphate</text>
        <dbReference type="Rhea" id="RHEA:24056"/>
        <dbReference type="ChEBI" id="CHEBI:15377"/>
        <dbReference type="ChEBI" id="CHEBI:17268"/>
        <dbReference type="ChEBI" id="CHEBI:43474"/>
        <dbReference type="ChEBI" id="CHEBI:84139"/>
        <dbReference type="EC" id="3.1.3.25"/>
    </reaction>
</comment>
<dbReference type="Gene3D" id="3.40.190.80">
    <property type="match status" value="1"/>
</dbReference>
<keyword evidence="5 10" id="KW-0378">Hydrolase</keyword>
<dbReference type="PROSITE" id="PS00630">
    <property type="entry name" value="IMP_2"/>
    <property type="match status" value="1"/>
</dbReference>
<keyword evidence="7" id="KW-0119">Carbohydrate metabolism</keyword>
<dbReference type="PANTHER" id="PTHR20854">
    <property type="entry name" value="INOSITOL MONOPHOSPHATASE"/>
    <property type="match status" value="1"/>
</dbReference>
<evidence type="ECO:0000313" key="10">
    <source>
        <dbReference type="EMBL" id="ACV13133.1"/>
    </source>
</evidence>
<proteinExistence type="inferred from homology"/>
<gene>
    <name evidence="10" type="ordered locus">Huta_2972</name>
</gene>
<feature type="binding site" evidence="9">
    <location>
        <position position="72"/>
    </location>
    <ligand>
        <name>Mg(2+)</name>
        <dbReference type="ChEBI" id="CHEBI:18420"/>
        <label>1</label>
        <note>catalytic</note>
    </ligand>
</feature>
<dbReference type="CDD" id="cd01639">
    <property type="entry name" value="IMPase"/>
    <property type="match status" value="1"/>
</dbReference>
<dbReference type="KEGG" id="hut:Huta_2972"/>
<evidence type="ECO:0000256" key="1">
    <source>
        <dbReference type="ARBA" id="ARBA00001033"/>
    </source>
</evidence>
<evidence type="ECO:0000256" key="6">
    <source>
        <dbReference type="ARBA" id="ARBA00022842"/>
    </source>
</evidence>
<evidence type="ECO:0000256" key="2">
    <source>
        <dbReference type="ARBA" id="ARBA00001273"/>
    </source>
</evidence>
<name>C7NSL7_HALUD</name>
<dbReference type="OrthoDB" id="58111at2157"/>
<dbReference type="HOGENOM" id="CLU_044118_0_4_2"/>
<keyword evidence="4 9" id="KW-0479">Metal-binding</keyword>
<dbReference type="RefSeq" id="WP_015790695.1">
    <property type="nucleotide sequence ID" value="NC_013158.1"/>
</dbReference>
<dbReference type="GO" id="GO:0046872">
    <property type="term" value="F:metal ion binding"/>
    <property type="evidence" value="ECO:0007669"/>
    <property type="project" value="UniProtKB-KW"/>
</dbReference>
<evidence type="ECO:0000256" key="8">
    <source>
        <dbReference type="ARBA" id="ARBA00038103"/>
    </source>
</evidence>
<evidence type="ECO:0000256" key="4">
    <source>
        <dbReference type="ARBA" id="ARBA00022723"/>
    </source>
</evidence>
<accession>C7NSL7</accession>
<evidence type="ECO:0000256" key="5">
    <source>
        <dbReference type="ARBA" id="ARBA00022801"/>
    </source>
</evidence>
<dbReference type="eggNOG" id="arCOG01349">
    <property type="taxonomic scope" value="Archaea"/>
</dbReference>
<keyword evidence="6 9" id="KW-0460">Magnesium</keyword>
<dbReference type="InterPro" id="IPR033942">
    <property type="entry name" value="IMPase"/>
</dbReference>
<dbReference type="PRINTS" id="PR00377">
    <property type="entry name" value="IMPHPHTASES"/>
</dbReference>
<sequence length="275" mass="29129">MDATEELQVAIRAAREAGSIAAEHAGRDFRTAEDTESKRSGNDLVTAVDRECEQRVTDVIGAAFPADSVVGEENPTALTGEGREWIVDPIDGTSNFATGYPYYCVSVGLRIAGEGVVGVVHSPDTALGRTWYAAAGEGAYRSEDHTLDGEPITVSGHDTLAGSLVFARLSERSRAWLASDLAVASSLLERESMVRRPGSSALNMCQIADGSADAYVVLSINDWDVAAGEVILREAGGTVRDRALSDGTRQVIASNGSIQADLETFVDTVVGDRYD</sequence>
<dbReference type="GO" id="GO:0046854">
    <property type="term" value="P:phosphatidylinositol phosphate biosynthetic process"/>
    <property type="evidence" value="ECO:0007669"/>
    <property type="project" value="InterPro"/>
</dbReference>
<dbReference type="EC" id="3.1.3.25" evidence="10"/>
<feature type="binding site" evidence="9">
    <location>
        <position position="91"/>
    </location>
    <ligand>
        <name>Mg(2+)</name>
        <dbReference type="ChEBI" id="CHEBI:18420"/>
        <label>1</label>
        <note>catalytic</note>
    </ligand>
</feature>
<dbReference type="GO" id="GO:0008934">
    <property type="term" value="F:inositol monophosphate 1-phosphatase activity"/>
    <property type="evidence" value="ECO:0007669"/>
    <property type="project" value="InterPro"/>
</dbReference>
<dbReference type="GO" id="GO:0006020">
    <property type="term" value="P:inositol metabolic process"/>
    <property type="evidence" value="ECO:0007669"/>
    <property type="project" value="TreeGrafter"/>
</dbReference>
<feature type="binding site" evidence="9">
    <location>
        <position position="224"/>
    </location>
    <ligand>
        <name>Mg(2+)</name>
        <dbReference type="ChEBI" id="CHEBI:18420"/>
        <label>1</label>
        <note>catalytic</note>
    </ligand>
</feature>